<comment type="caution">
    <text evidence="20">The sequence shown here is derived from an EMBL/GenBank/DDBJ whole genome shotgun (WGS) entry which is preliminary data.</text>
</comment>
<evidence type="ECO:0000256" key="6">
    <source>
        <dbReference type="ARBA" id="ARBA00022723"/>
    </source>
</evidence>
<feature type="domain" description="Helicase C-terminal" evidence="18">
    <location>
        <begin position="418"/>
        <end position="587"/>
    </location>
</feature>
<sequence length="852" mass="97011">MFNPIKAIFGTKNSRDLKALQPFVTKVNDLEEKMKSMSDEELQAQTPKFKEMIKNGATREQLIPEVFATVREASIRVLEMRHYDVQMLGGVVLTRKTIAEMKTGEGKTLCSTLSLYLIGLEGKGAHIVTVNDYLASRDAEEMGVLFNWLGLTVGCIISDMDDEDRKTAYTSDITYGTNNEFAFDYLRDNMKFDLEDYVQRGHHYCIVDEVDSILIDEARTPLLISGPSEGRTDLYHVANEIIPKLKIEKHFTIEEKSRTAIFTEGGVIEVQKLLKIENLYNVEHSETLHHLNQALKAHNLFKVDVDYVVKEGQVIIVDEFTGRLKEGSRWSDGLHQSVEAKEGVEIKSENQTLASITFQNYFRLYETLSGMTGTADTEAEEFGKIYSLDVVVIPTNVPLQRIDAADVIYKSKEAKLRAIVKLIKDLHAKGQPILVGTISIDSSIEIGEELTKAKIPHNVLNAKQHGREAEIITNAGTKGAITIATNMAGRGTDIKLTPETVAAGGLFILGTERHESRRIDNQLRGRSGRQGDPGESKFFLCLEDDLMRIFGSDRIKGFMNTLGMEEDEPIEHKMISNAIAKAQKKVETHNFEIRKHLLEYDNVMNEQRNVIYRVRRDILSDNDNPGFINEMIEDVSDTLVSEYTPERKVQIEMWPWEEMNKGFSNTFNSDYNVTPEECNQKYDADISIYFASVAKDLLAQNFNQYDEEQITLATREILLSIFDQFWKDHLLAMDHVKEGINLRSYAQKNPLTEYKRESFNLFQNMRIEVKKAIIDNIFRVKLYTPEEIEELKKRQQDMLEQQLQAAKRMQDEAKKLDEPKAAAPVSRRNQKVGRNDACPCGSGKKFKHCHGA</sequence>
<dbReference type="Pfam" id="PF21090">
    <property type="entry name" value="P-loop_SecA"/>
    <property type="match status" value="2"/>
</dbReference>
<comment type="similarity">
    <text evidence="2 14 15">Belongs to the SecA family.</text>
</comment>
<evidence type="ECO:0000259" key="17">
    <source>
        <dbReference type="PROSITE" id="PS51192"/>
    </source>
</evidence>
<dbReference type="InterPro" id="IPR011115">
    <property type="entry name" value="SecA_DEAD"/>
</dbReference>
<dbReference type="EC" id="7.4.2.8" evidence="14"/>
<comment type="subcellular location">
    <subcellularLocation>
        <location evidence="14">Cell membrane</location>
        <topology evidence="14">Peripheral membrane protein</topology>
        <orientation evidence="14">Cytoplasmic side</orientation>
    </subcellularLocation>
    <subcellularLocation>
        <location evidence="14">Cytoplasm</location>
    </subcellularLocation>
    <text evidence="14">Distribution is 50-50.</text>
</comment>
<comment type="subunit">
    <text evidence="14">Monomer and homodimer. Part of the essential Sec protein translocation apparatus which comprises SecA, SecYEG and auxiliary proteins SecDF. Other proteins may also be involved.</text>
</comment>
<keyword evidence="12 14" id="KW-0811">Translocation</keyword>
<feature type="binding site" evidence="14">
    <location>
        <position position="86"/>
    </location>
    <ligand>
        <name>ATP</name>
        <dbReference type="ChEBI" id="CHEBI:30616"/>
    </ligand>
</feature>
<dbReference type="EMBL" id="MAAO01000006">
    <property type="protein sequence ID" value="OUR97220.1"/>
    <property type="molecule type" value="Genomic_DNA"/>
</dbReference>
<evidence type="ECO:0000256" key="3">
    <source>
        <dbReference type="ARBA" id="ARBA00022448"/>
    </source>
</evidence>
<dbReference type="InterPro" id="IPR014018">
    <property type="entry name" value="SecA_motor_DEAD"/>
</dbReference>
<evidence type="ECO:0000259" key="18">
    <source>
        <dbReference type="PROSITE" id="PS51194"/>
    </source>
</evidence>
<evidence type="ECO:0000256" key="9">
    <source>
        <dbReference type="ARBA" id="ARBA00022840"/>
    </source>
</evidence>
<protein>
    <recommendedName>
        <fullName evidence="14 15">Protein translocase subunit SecA</fullName>
        <ecNumber evidence="14">7.4.2.8</ecNumber>
    </recommendedName>
</protein>
<keyword evidence="8" id="KW-0862">Zinc</keyword>
<dbReference type="PANTHER" id="PTHR30612:SF0">
    <property type="entry name" value="CHLOROPLAST PROTEIN-TRANSPORTING ATPASE"/>
    <property type="match status" value="1"/>
</dbReference>
<keyword evidence="3 14" id="KW-0813">Transport</keyword>
<dbReference type="InterPro" id="IPR000185">
    <property type="entry name" value="SecA"/>
</dbReference>
<dbReference type="PRINTS" id="PR00906">
    <property type="entry name" value="SECA"/>
</dbReference>
<feature type="compositionally biased region" description="Basic and acidic residues" evidence="16">
    <location>
        <begin position="808"/>
        <end position="820"/>
    </location>
</feature>
<dbReference type="FunFam" id="3.40.50.300:FF:000429">
    <property type="entry name" value="Preprotein translocase subunit SecA"/>
    <property type="match status" value="1"/>
</dbReference>
<comment type="catalytic activity">
    <reaction evidence="14">
        <text>ATP + H2O + cellular proteinSide 1 = ADP + phosphate + cellular proteinSide 2.</text>
        <dbReference type="EC" id="7.4.2.8"/>
    </reaction>
</comment>
<dbReference type="NCBIfam" id="NF006630">
    <property type="entry name" value="PRK09200.1"/>
    <property type="match status" value="1"/>
</dbReference>
<name>A0A1Y5FE99_9BACT</name>
<dbReference type="GO" id="GO:0006605">
    <property type="term" value="P:protein targeting"/>
    <property type="evidence" value="ECO:0007669"/>
    <property type="project" value="UniProtKB-UniRule"/>
</dbReference>
<evidence type="ECO:0000256" key="5">
    <source>
        <dbReference type="ARBA" id="ARBA00022490"/>
    </source>
</evidence>
<evidence type="ECO:0000256" key="2">
    <source>
        <dbReference type="ARBA" id="ARBA00007650"/>
    </source>
</evidence>
<evidence type="ECO:0000256" key="11">
    <source>
        <dbReference type="ARBA" id="ARBA00022967"/>
    </source>
</evidence>
<evidence type="ECO:0000256" key="7">
    <source>
        <dbReference type="ARBA" id="ARBA00022741"/>
    </source>
</evidence>
<dbReference type="NCBIfam" id="TIGR00963">
    <property type="entry name" value="secA"/>
    <property type="match status" value="1"/>
</dbReference>
<dbReference type="SMART" id="SM00958">
    <property type="entry name" value="SecA_PP_bind"/>
    <property type="match status" value="1"/>
</dbReference>
<proteinExistence type="inferred from homology"/>
<comment type="function">
    <text evidence="14">Part of the Sec protein translocase complex. Interacts with the SecYEG preprotein conducting channel. Has a central role in coupling the hydrolysis of ATP to the transfer of proteins into and across the cell membrane, serving as an ATP-driven molecular motor driving the stepwise translocation of polypeptide chains across the membrane.</text>
</comment>
<dbReference type="Gene3D" id="1.10.3060.10">
    <property type="entry name" value="Helical scaffold and wing domains of SecA"/>
    <property type="match status" value="1"/>
</dbReference>
<evidence type="ECO:0000256" key="15">
    <source>
        <dbReference type="RuleBase" id="RU003874"/>
    </source>
</evidence>
<evidence type="ECO:0000313" key="21">
    <source>
        <dbReference type="Proteomes" id="UP000196531"/>
    </source>
</evidence>
<dbReference type="GO" id="GO:0005886">
    <property type="term" value="C:plasma membrane"/>
    <property type="evidence" value="ECO:0007669"/>
    <property type="project" value="UniProtKB-SubCell"/>
</dbReference>
<organism evidence="20 21">
    <name type="scientific">Halobacteriovorax marinus</name>
    <dbReference type="NCBI Taxonomy" id="97084"/>
    <lineage>
        <taxon>Bacteria</taxon>
        <taxon>Pseudomonadati</taxon>
        <taxon>Bdellovibrionota</taxon>
        <taxon>Bacteriovoracia</taxon>
        <taxon>Bacteriovoracales</taxon>
        <taxon>Halobacteriovoraceae</taxon>
        <taxon>Halobacteriovorax</taxon>
    </lineage>
</organism>
<dbReference type="SUPFAM" id="SSF81886">
    <property type="entry name" value="Helical scaffold and wing domains of SecA"/>
    <property type="match status" value="1"/>
</dbReference>
<evidence type="ECO:0000256" key="8">
    <source>
        <dbReference type="ARBA" id="ARBA00022833"/>
    </source>
</evidence>
<evidence type="ECO:0000313" key="20">
    <source>
        <dbReference type="EMBL" id="OUR97220.1"/>
    </source>
</evidence>
<evidence type="ECO:0000256" key="13">
    <source>
        <dbReference type="ARBA" id="ARBA00023136"/>
    </source>
</evidence>
<dbReference type="GO" id="GO:0008564">
    <property type="term" value="F:protein-exporting ATPase activity"/>
    <property type="evidence" value="ECO:0007669"/>
    <property type="project" value="UniProtKB-EC"/>
</dbReference>
<reference evidence="21" key="1">
    <citation type="journal article" date="2017" name="Proc. Natl. Acad. Sci. U.S.A.">
        <title>Simulation of Deepwater Horizon oil plume reveals substrate specialization within a complex community of hydrocarbon-degraders.</title>
        <authorList>
            <person name="Hu P."/>
            <person name="Dubinsky E.A."/>
            <person name="Probst A.J."/>
            <person name="Wang J."/>
            <person name="Sieber C.M.K."/>
            <person name="Tom L.M."/>
            <person name="Gardinali P."/>
            <person name="Banfield J.F."/>
            <person name="Atlas R.M."/>
            <person name="Andersen G.L."/>
        </authorList>
    </citation>
    <scope>NUCLEOTIDE SEQUENCE [LARGE SCALE GENOMIC DNA]</scope>
</reference>
<comment type="cofactor">
    <cofactor evidence="1">
        <name>Zn(2+)</name>
        <dbReference type="ChEBI" id="CHEBI:29105"/>
    </cofactor>
</comment>
<dbReference type="SUPFAM" id="SSF52540">
    <property type="entry name" value="P-loop containing nucleoside triphosphate hydrolases"/>
    <property type="match status" value="2"/>
</dbReference>
<feature type="domain" description="Helicase ATP-binding" evidence="17">
    <location>
        <begin position="88"/>
        <end position="246"/>
    </location>
</feature>
<evidence type="ECO:0000256" key="16">
    <source>
        <dbReference type="SAM" id="MobiDB-lite"/>
    </source>
</evidence>
<evidence type="ECO:0000256" key="1">
    <source>
        <dbReference type="ARBA" id="ARBA00001947"/>
    </source>
</evidence>
<evidence type="ECO:0000256" key="12">
    <source>
        <dbReference type="ARBA" id="ARBA00023010"/>
    </source>
</evidence>
<keyword evidence="6" id="KW-0479">Metal-binding</keyword>
<dbReference type="InterPro" id="IPR036670">
    <property type="entry name" value="SecA_X-link_sf"/>
</dbReference>
<feature type="domain" description="SecA family profile" evidence="19">
    <location>
        <begin position="2"/>
        <end position="571"/>
    </location>
</feature>
<keyword evidence="13 14" id="KW-0472">Membrane</keyword>
<feature type="binding site" evidence="14">
    <location>
        <position position="493"/>
    </location>
    <ligand>
        <name>ATP</name>
        <dbReference type="ChEBI" id="CHEBI:30616"/>
    </ligand>
</feature>
<gene>
    <name evidence="14 20" type="primary">secA</name>
    <name evidence="20" type="ORF">A9Q84_12910</name>
</gene>
<dbReference type="GO" id="GO:0043952">
    <property type="term" value="P:protein transport by the Sec complex"/>
    <property type="evidence" value="ECO:0007669"/>
    <property type="project" value="TreeGrafter"/>
</dbReference>
<dbReference type="GO" id="GO:0031522">
    <property type="term" value="C:cell envelope Sec protein transport complex"/>
    <property type="evidence" value="ECO:0007669"/>
    <property type="project" value="TreeGrafter"/>
</dbReference>
<dbReference type="InterPro" id="IPR044722">
    <property type="entry name" value="SecA_SF2_C"/>
</dbReference>
<dbReference type="PROSITE" id="PS51194">
    <property type="entry name" value="HELICASE_CTER"/>
    <property type="match status" value="1"/>
</dbReference>
<evidence type="ECO:0000256" key="4">
    <source>
        <dbReference type="ARBA" id="ARBA00022475"/>
    </source>
</evidence>
<dbReference type="CDD" id="cd18803">
    <property type="entry name" value="SF2_C_secA"/>
    <property type="match status" value="1"/>
</dbReference>
<dbReference type="PROSITE" id="PS51196">
    <property type="entry name" value="SECA_MOTOR_DEAD"/>
    <property type="match status" value="1"/>
</dbReference>
<dbReference type="Pfam" id="PF02810">
    <property type="entry name" value="SEC-C"/>
    <property type="match status" value="1"/>
</dbReference>
<keyword evidence="11 14" id="KW-1278">Translocase</keyword>
<dbReference type="InterPro" id="IPR011130">
    <property type="entry name" value="SecA_preprotein_X-link_dom"/>
</dbReference>
<dbReference type="Gene3D" id="3.40.50.300">
    <property type="entry name" value="P-loop containing nucleotide triphosphate hydrolases"/>
    <property type="match status" value="3"/>
</dbReference>
<dbReference type="CDD" id="cd17928">
    <property type="entry name" value="DEXDc_SecA"/>
    <property type="match status" value="1"/>
</dbReference>
<dbReference type="InterPro" id="IPR004027">
    <property type="entry name" value="SEC_C_motif"/>
</dbReference>
<keyword evidence="4 14" id="KW-1003">Cell membrane</keyword>
<dbReference type="Gene3D" id="3.90.1440.10">
    <property type="entry name" value="SecA, preprotein cross-linking domain"/>
    <property type="match status" value="1"/>
</dbReference>
<dbReference type="GO" id="GO:0005829">
    <property type="term" value="C:cytosol"/>
    <property type="evidence" value="ECO:0007669"/>
    <property type="project" value="TreeGrafter"/>
</dbReference>
<dbReference type="Pfam" id="PF01043">
    <property type="entry name" value="SecA_PP_bind"/>
    <property type="match status" value="1"/>
</dbReference>
<dbReference type="PROSITE" id="PS01312">
    <property type="entry name" value="SECA"/>
    <property type="match status" value="1"/>
</dbReference>
<dbReference type="AlphaFoldDB" id="A0A1Y5FE99"/>
<dbReference type="HAMAP" id="MF_01382">
    <property type="entry name" value="SecA"/>
    <property type="match status" value="1"/>
</dbReference>
<feature type="binding site" evidence="14">
    <location>
        <begin position="104"/>
        <end position="108"/>
    </location>
    <ligand>
        <name>ATP</name>
        <dbReference type="ChEBI" id="CHEBI:30616"/>
    </ligand>
</feature>
<dbReference type="Pfam" id="PF07516">
    <property type="entry name" value="SecA_SW"/>
    <property type="match status" value="1"/>
</dbReference>
<accession>A0A1Y5FE99</accession>
<keyword evidence="9 14" id="KW-0067">ATP-binding</keyword>
<keyword evidence="5 14" id="KW-0963">Cytoplasm</keyword>
<dbReference type="InterPro" id="IPR001650">
    <property type="entry name" value="Helicase_C-like"/>
</dbReference>
<dbReference type="PANTHER" id="PTHR30612">
    <property type="entry name" value="SECA INNER MEMBRANE COMPONENT OF SEC PROTEIN SECRETION SYSTEM"/>
    <property type="match status" value="1"/>
</dbReference>
<dbReference type="SMART" id="SM00957">
    <property type="entry name" value="SecA_DEAD"/>
    <property type="match status" value="1"/>
</dbReference>
<dbReference type="InterPro" id="IPR020937">
    <property type="entry name" value="SecA_CS"/>
</dbReference>
<evidence type="ECO:0000259" key="19">
    <source>
        <dbReference type="PROSITE" id="PS51196"/>
    </source>
</evidence>
<dbReference type="GO" id="GO:0065002">
    <property type="term" value="P:intracellular protein transmembrane transport"/>
    <property type="evidence" value="ECO:0007669"/>
    <property type="project" value="UniProtKB-UniRule"/>
</dbReference>
<evidence type="ECO:0000256" key="10">
    <source>
        <dbReference type="ARBA" id="ARBA00022927"/>
    </source>
</evidence>
<dbReference type="GO" id="GO:0046872">
    <property type="term" value="F:metal ion binding"/>
    <property type="evidence" value="ECO:0007669"/>
    <property type="project" value="UniProtKB-KW"/>
</dbReference>
<dbReference type="InterPro" id="IPR027417">
    <property type="entry name" value="P-loop_NTPase"/>
</dbReference>
<dbReference type="InterPro" id="IPR011116">
    <property type="entry name" value="SecA_Wing/Scaffold"/>
</dbReference>
<keyword evidence="7 14" id="KW-0547">Nucleotide-binding</keyword>
<dbReference type="FunFam" id="3.90.1440.10:FF:000001">
    <property type="entry name" value="Preprotein translocase subunit SecA"/>
    <property type="match status" value="1"/>
</dbReference>
<dbReference type="GO" id="GO:0005524">
    <property type="term" value="F:ATP binding"/>
    <property type="evidence" value="ECO:0007669"/>
    <property type="project" value="UniProtKB-UniRule"/>
</dbReference>
<dbReference type="Proteomes" id="UP000196531">
    <property type="component" value="Unassembled WGS sequence"/>
</dbReference>
<dbReference type="InterPro" id="IPR014001">
    <property type="entry name" value="Helicase_ATP-bd"/>
</dbReference>
<dbReference type="GO" id="GO:0017038">
    <property type="term" value="P:protein import"/>
    <property type="evidence" value="ECO:0007669"/>
    <property type="project" value="InterPro"/>
</dbReference>
<dbReference type="Pfam" id="PF07517">
    <property type="entry name" value="SecA_DEAD"/>
    <property type="match status" value="1"/>
</dbReference>
<keyword evidence="10 14" id="KW-0653">Protein transport</keyword>
<evidence type="ECO:0000256" key="14">
    <source>
        <dbReference type="HAMAP-Rule" id="MF_01382"/>
    </source>
</evidence>
<dbReference type="SUPFAM" id="SSF81767">
    <property type="entry name" value="Pre-protein crosslinking domain of SecA"/>
    <property type="match status" value="1"/>
</dbReference>
<dbReference type="InterPro" id="IPR036266">
    <property type="entry name" value="SecA_Wing/Scaffold_sf"/>
</dbReference>
<feature type="region of interest" description="Disordered" evidence="16">
    <location>
        <begin position="802"/>
        <end position="842"/>
    </location>
</feature>
<dbReference type="PROSITE" id="PS51192">
    <property type="entry name" value="HELICASE_ATP_BIND_1"/>
    <property type="match status" value="1"/>
</dbReference>